<dbReference type="Gene3D" id="3.90.1300.10">
    <property type="entry name" value="Amidase signature (AS) domain"/>
    <property type="match status" value="1"/>
</dbReference>
<keyword evidence="5" id="KW-1185">Reference proteome</keyword>
<evidence type="ECO:0000256" key="2">
    <source>
        <dbReference type="SAM" id="MobiDB-lite"/>
    </source>
</evidence>
<dbReference type="InterPro" id="IPR023631">
    <property type="entry name" value="Amidase_dom"/>
</dbReference>
<dbReference type="InterPro" id="IPR036928">
    <property type="entry name" value="AS_sf"/>
</dbReference>
<dbReference type="PANTHER" id="PTHR11895">
    <property type="entry name" value="TRANSAMIDASE"/>
    <property type="match status" value="1"/>
</dbReference>
<accession>A0ABW3TVA2</accession>
<comment type="caution">
    <text evidence="4">The sequence shown here is derived from an EMBL/GenBank/DDBJ whole genome shotgun (WGS) entry which is preliminary data.</text>
</comment>
<evidence type="ECO:0000259" key="3">
    <source>
        <dbReference type="Pfam" id="PF01425"/>
    </source>
</evidence>
<evidence type="ECO:0000313" key="4">
    <source>
        <dbReference type="EMBL" id="MFD1203388.1"/>
    </source>
</evidence>
<dbReference type="SUPFAM" id="SSF75304">
    <property type="entry name" value="Amidase signature (AS) enzymes"/>
    <property type="match status" value="1"/>
</dbReference>
<protein>
    <submittedName>
        <fullName evidence="4">Amidase</fullName>
    </submittedName>
</protein>
<reference evidence="5" key="1">
    <citation type="journal article" date="2019" name="Int. J. Syst. Evol. Microbiol.">
        <title>The Global Catalogue of Microorganisms (GCM) 10K type strain sequencing project: providing services to taxonomists for standard genome sequencing and annotation.</title>
        <authorList>
            <consortium name="The Broad Institute Genomics Platform"/>
            <consortium name="The Broad Institute Genome Sequencing Center for Infectious Disease"/>
            <person name="Wu L."/>
            <person name="Ma J."/>
        </authorList>
    </citation>
    <scope>NUCLEOTIDE SEQUENCE [LARGE SCALE GENOMIC DNA]</scope>
    <source>
        <strain evidence="5">CCUG 50213</strain>
    </source>
</reference>
<dbReference type="Pfam" id="PF01425">
    <property type="entry name" value="Amidase"/>
    <property type="match status" value="1"/>
</dbReference>
<dbReference type="RefSeq" id="WP_343960334.1">
    <property type="nucleotide sequence ID" value="NZ_BAAAKZ010000007.1"/>
</dbReference>
<dbReference type="Proteomes" id="UP001597181">
    <property type="component" value="Unassembled WGS sequence"/>
</dbReference>
<sequence length="498" mass="50371">MPQPTSPPPGECPTQGAGQSPPHHSGNEAHSPGCAAPSPSTGPFASATALQSALHAGELSAVEAAQHYLQRIAENPQLGAFVTVTAEQALTEASEADAALAAWQANRALPPLLGLPIAHKDIVDVAGTPTTSGSAAVPAGPATTDHPVVAQLRAAGTVSLGKTQVPEFGLTSYSENRVAPPARNPYDLDLTPGGSSGGSAAAVAAGLLPVAPGSDGGGSIRIPALACGLVGLKPGLGAVPGDVARGLHDSFGAPVLTVSGPLARSAADAALLMDALADPAASGSHRAAVDRAGALSDLTVAVSTASPFDAALDVTLAPAALSALELAADRLAEHGHRVGGADFRYDPGYFDFFTEGWIAGLSLLELDAGRAEQLMPLTREMRARALARSRDQHRANAARMHAFARSAREQWGRTDIVLTPGLAMAPPRIGEFTALSPADDYALQCRWTPFTSMVNVSGLPAIAVPISRDAAGLPVGVQLIGRAGSEPQLLALAAQLTA</sequence>
<gene>
    <name evidence="4" type="ORF">ACFQ3U_15965</name>
</gene>
<proteinExistence type="inferred from homology"/>
<dbReference type="PANTHER" id="PTHR11895:SF7">
    <property type="entry name" value="GLUTAMYL-TRNA(GLN) AMIDOTRANSFERASE SUBUNIT A, MITOCHONDRIAL"/>
    <property type="match status" value="1"/>
</dbReference>
<evidence type="ECO:0000256" key="1">
    <source>
        <dbReference type="ARBA" id="ARBA00009199"/>
    </source>
</evidence>
<comment type="similarity">
    <text evidence="1">Belongs to the amidase family.</text>
</comment>
<evidence type="ECO:0000313" key="5">
    <source>
        <dbReference type="Proteomes" id="UP001597181"/>
    </source>
</evidence>
<feature type="region of interest" description="Disordered" evidence="2">
    <location>
        <begin position="1"/>
        <end position="43"/>
    </location>
</feature>
<dbReference type="PIRSF" id="PIRSF001221">
    <property type="entry name" value="Amidase_fungi"/>
    <property type="match status" value="1"/>
</dbReference>
<dbReference type="PROSITE" id="PS00571">
    <property type="entry name" value="AMIDASES"/>
    <property type="match status" value="1"/>
</dbReference>
<dbReference type="InterPro" id="IPR020556">
    <property type="entry name" value="Amidase_CS"/>
</dbReference>
<name>A0ABW3TVA2_9MICO</name>
<dbReference type="EMBL" id="JBHTLY010000012">
    <property type="protein sequence ID" value="MFD1203388.1"/>
    <property type="molecule type" value="Genomic_DNA"/>
</dbReference>
<dbReference type="InterPro" id="IPR000120">
    <property type="entry name" value="Amidase"/>
</dbReference>
<feature type="compositionally biased region" description="Pro residues" evidence="2">
    <location>
        <begin position="1"/>
        <end position="11"/>
    </location>
</feature>
<organism evidence="4 5">
    <name type="scientific">Leucobacter albus</name>
    <dbReference type="NCBI Taxonomy" id="272210"/>
    <lineage>
        <taxon>Bacteria</taxon>
        <taxon>Bacillati</taxon>
        <taxon>Actinomycetota</taxon>
        <taxon>Actinomycetes</taxon>
        <taxon>Micrococcales</taxon>
        <taxon>Microbacteriaceae</taxon>
        <taxon>Leucobacter</taxon>
    </lineage>
</organism>
<feature type="domain" description="Amidase" evidence="3">
    <location>
        <begin position="64"/>
        <end position="490"/>
    </location>
</feature>